<dbReference type="HOGENOM" id="CLU_005350_2_1_1"/>
<comment type="caution">
    <text evidence="2">The sequence shown here is derived from an EMBL/GenBank/DDBJ whole genome shotgun (WGS) entry which is preliminary data.</text>
</comment>
<accession>Q4S3J5</accession>
<protein>
    <submittedName>
        <fullName evidence="2">(spotted green pufferfish) hypothetical protein</fullName>
    </submittedName>
</protein>
<sequence length="42" mass="4377">MLSPSSQVQKDNSEEDSSGSDAGLEPETDRFGFIVSGRSTAG</sequence>
<reference evidence="2" key="1">
    <citation type="journal article" date="2004" name="Nature">
        <title>Genome duplication in the teleost fish Tetraodon nigroviridis reveals the early vertebrate proto-karyotype.</title>
        <authorList>
            <person name="Jaillon O."/>
            <person name="Aury J.-M."/>
            <person name="Brunet F."/>
            <person name="Petit J.-L."/>
            <person name="Stange-Thomann N."/>
            <person name="Mauceli E."/>
            <person name="Bouneau L."/>
            <person name="Fischer C."/>
            <person name="Ozouf-Costaz C."/>
            <person name="Bernot A."/>
            <person name="Nicaud S."/>
            <person name="Jaffe D."/>
            <person name="Fisher S."/>
            <person name="Lutfalla G."/>
            <person name="Dossat C."/>
            <person name="Segurens B."/>
            <person name="Dasilva C."/>
            <person name="Salanoubat M."/>
            <person name="Levy M."/>
            <person name="Boudet N."/>
            <person name="Castellano S."/>
            <person name="Anthouard V."/>
            <person name="Jubin C."/>
            <person name="Castelli V."/>
            <person name="Katinka M."/>
            <person name="Vacherie B."/>
            <person name="Biemont C."/>
            <person name="Skalli Z."/>
            <person name="Cattolico L."/>
            <person name="Poulain J."/>
            <person name="De Berardinis V."/>
            <person name="Cruaud C."/>
            <person name="Duprat S."/>
            <person name="Brottier P."/>
            <person name="Coutanceau J.-P."/>
            <person name="Gouzy J."/>
            <person name="Parra G."/>
            <person name="Lardier G."/>
            <person name="Chapple C."/>
            <person name="McKernan K.J."/>
            <person name="McEwan P."/>
            <person name="Bosak S."/>
            <person name="Kellis M."/>
            <person name="Volff J.-N."/>
            <person name="Guigo R."/>
            <person name="Zody M.C."/>
            <person name="Mesirov J."/>
            <person name="Lindblad-Toh K."/>
            <person name="Birren B."/>
            <person name="Nusbaum C."/>
            <person name="Kahn D."/>
            <person name="Robinson-Rechavi M."/>
            <person name="Laudet V."/>
            <person name="Schachter V."/>
            <person name="Quetier F."/>
            <person name="Saurin W."/>
            <person name="Scarpelli C."/>
            <person name="Wincker P."/>
            <person name="Lander E.S."/>
            <person name="Weissenbach J."/>
            <person name="Roest Crollius H."/>
        </authorList>
    </citation>
    <scope>NUCLEOTIDE SEQUENCE [LARGE SCALE GENOMIC DNA]</scope>
</reference>
<dbReference type="AlphaFoldDB" id="Q4S3J5"/>
<gene>
    <name evidence="2" type="ORF">GSTENG00024622001</name>
</gene>
<proteinExistence type="predicted"/>
<dbReference type="KEGG" id="tng:GSTEN00024622G001"/>
<feature type="region of interest" description="Disordered" evidence="1">
    <location>
        <begin position="1"/>
        <end position="42"/>
    </location>
</feature>
<reference evidence="2" key="2">
    <citation type="submission" date="2004-02" db="EMBL/GenBank/DDBJ databases">
        <authorList>
            <consortium name="Genoscope"/>
            <consortium name="Whitehead Institute Centre for Genome Research"/>
        </authorList>
    </citation>
    <scope>NUCLEOTIDE SEQUENCE</scope>
</reference>
<evidence type="ECO:0000256" key="1">
    <source>
        <dbReference type="SAM" id="MobiDB-lite"/>
    </source>
</evidence>
<organism evidence="2">
    <name type="scientific">Tetraodon nigroviridis</name>
    <name type="common">Spotted green pufferfish</name>
    <name type="synonym">Chelonodon nigroviridis</name>
    <dbReference type="NCBI Taxonomy" id="99883"/>
    <lineage>
        <taxon>Eukaryota</taxon>
        <taxon>Metazoa</taxon>
        <taxon>Chordata</taxon>
        <taxon>Craniata</taxon>
        <taxon>Vertebrata</taxon>
        <taxon>Euteleostomi</taxon>
        <taxon>Actinopterygii</taxon>
        <taxon>Neopterygii</taxon>
        <taxon>Teleostei</taxon>
        <taxon>Neoteleostei</taxon>
        <taxon>Acanthomorphata</taxon>
        <taxon>Eupercaria</taxon>
        <taxon>Tetraodontiformes</taxon>
        <taxon>Tetradontoidea</taxon>
        <taxon>Tetraodontidae</taxon>
        <taxon>Tetraodon</taxon>
    </lineage>
</organism>
<dbReference type="EMBL" id="CAAE01014749">
    <property type="protein sequence ID" value="CAG04787.1"/>
    <property type="molecule type" value="Genomic_DNA"/>
</dbReference>
<evidence type="ECO:0000313" key="2">
    <source>
        <dbReference type="EMBL" id="CAG04787.1"/>
    </source>
</evidence>
<name>Q4S3J5_TETNG</name>
<feature type="compositionally biased region" description="Polar residues" evidence="1">
    <location>
        <begin position="1"/>
        <end position="10"/>
    </location>
</feature>